<feature type="compositionally biased region" description="Acidic residues" evidence="1">
    <location>
        <begin position="179"/>
        <end position="221"/>
    </location>
</feature>
<keyword evidence="4" id="KW-1185">Reference proteome</keyword>
<proteinExistence type="predicted"/>
<feature type="region of interest" description="Disordered" evidence="1">
    <location>
        <begin position="145"/>
        <end position="268"/>
    </location>
</feature>
<dbReference type="RefSeq" id="WP_138251001.1">
    <property type="nucleotide sequence ID" value="NZ_AP022616.1"/>
</dbReference>
<dbReference type="InterPro" id="IPR058689">
    <property type="entry name" value="LUCA"/>
</dbReference>
<feature type="transmembrane region" description="Helical" evidence="2">
    <location>
        <begin position="113"/>
        <end position="136"/>
    </location>
</feature>
<evidence type="ECO:0000256" key="1">
    <source>
        <dbReference type="SAM" id="MobiDB-lite"/>
    </source>
</evidence>
<evidence type="ECO:0000313" key="3">
    <source>
        <dbReference type="EMBL" id="TLH60971.1"/>
    </source>
</evidence>
<feature type="compositionally biased region" description="Low complexity" evidence="1">
    <location>
        <begin position="169"/>
        <end position="178"/>
    </location>
</feature>
<evidence type="ECO:0000313" key="4">
    <source>
        <dbReference type="Proteomes" id="UP000309984"/>
    </source>
</evidence>
<feature type="compositionally biased region" description="Gly residues" evidence="1">
    <location>
        <begin position="259"/>
        <end position="268"/>
    </location>
</feature>
<gene>
    <name evidence="3" type="ORF">C1S79_25585</name>
</gene>
<name>A0A7I7ZWD0_9MYCO</name>
<accession>A0A7I7ZWD0</accession>
<dbReference type="Proteomes" id="UP000309984">
    <property type="component" value="Unassembled WGS sequence"/>
</dbReference>
<feature type="compositionally biased region" description="Acidic residues" evidence="1">
    <location>
        <begin position="230"/>
        <end position="244"/>
    </location>
</feature>
<dbReference type="AlphaFoldDB" id="A0A7I7ZWD0"/>
<feature type="transmembrane region" description="Helical" evidence="2">
    <location>
        <begin position="44"/>
        <end position="62"/>
    </location>
</feature>
<keyword evidence="2" id="KW-0812">Transmembrane</keyword>
<protein>
    <submittedName>
        <fullName evidence="3">Uncharacterized protein</fullName>
    </submittedName>
</protein>
<evidence type="ECO:0000256" key="2">
    <source>
        <dbReference type="SAM" id="Phobius"/>
    </source>
</evidence>
<comment type="caution">
    <text evidence="3">The sequence shown here is derived from an EMBL/GenBank/DDBJ whole genome shotgun (WGS) entry which is preliminary data.</text>
</comment>
<dbReference type="EMBL" id="POTM01000060">
    <property type="protein sequence ID" value="TLH60971.1"/>
    <property type="molecule type" value="Genomic_DNA"/>
</dbReference>
<keyword evidence="2" id="KW-1133">Transmembrane helix</keyword>
<organism evidence="3 4">
    <name type="scientific">Mycolicibacterium phocaicum</name>
    <dbReference type="NCBI Taxonomy" id="319706"/>
    <lineage>
        <taxon>Bacteria</taxon>
        <taxon>Bacillati</taxon>
        <taxon>Actinomycetota</taxon>
        <taxon>Actinomycetes</taxon>
        <taxon>Mycobacteriales</taxon>
        <taxon>Mycobacteriaceae</taxon>
        <taxon>Mycolicibacterium</taxon>
    </lineage>
</organism>
<feature type="transmembrane region" description="Helical" evidence="2">
    <location>
        <begin position="83"/>
        <end position="107"/>
    </location>
</feature>
<sequence length="268" mass="28367">MRRPVAIIWHASFLVLAALLYFFFTLPRWNELTGDWSHTLGTAMRIVCGLIIALSALPVLFTRQRTALPEYGTPQLALTLRTWSIVLHIVAGVLIIGAAISEIWLTLDQAGTWLFGIYGGAAGLALLAALAFYLAFVAELPPPPPAPLKVKDGKRRGRRKDIEADVEADAGAAAVTAEAADESAPEAEETAEETAEDEAGDDAAETTEGDDAGNTEAAESDEATKTSGEETADTNEDEAEETATDDAPAGKLRNRRSGKGSGLFGRGA</sequence>
<reference evidence="3 4" key="1">
    <citation type="submission" date="2018-01" db="EMBL/GenBank/DDBJ databases">
        <title>Comparative genomics of Mycobacterium mucogenicum and Mycobacterium neoaurum clade members emphasizing tRNA and non-coding RNA.</title>
        <authorList>
            <person name="Behra P.R.K."/>
            <person name="Pettersson B.M.F."/>
            <person name="Das S."/>
            <person name="Dasgupta S."/>
            <person name="Kirsebom L.A."/>
        </authorList>
    </citation>
    <scope>NUCLEOTIDE SEQUENCE [LARGE SCALE GENOMIC DNA]</scope>
    <source>
        <strain evidence="3 4">DSM 45104</strain>
    </source>
</reference>
<keyword evidence="2" id="KW-0472">Membrane</keyword>
<dbReference type="Pfam" id="PF26307">
    <property type="entry name" value="LUCA"/>
    <property type="match status" value="1"/>
</dbReference>
<feature type="transmembrane region" description="Helical" evidence="2">
    <location>
        <begin position="7"/>
        <end position="24"/>
    </location>
</feature>